<dbReference type="InterPro" id="IPR001650">
    <property type="entry name" value="Helicase_C-like"/>
</dbReference>
<dbReference type="Pfam" id="PF00270">
    <property type="entry name" value="DEAD"/>
    <property type="match status" value="1"/>
</dbReference>
<reference evidence="13 14" key="2">
    <citation type="journal article" date="2013" name="PLoS ONE">
        <title>Whole genome mapping and re-organization of the nuclear and mitochondrial genomes of Babesia microti isolates.</title>
        <authorList>
            <person name="Cornillot E."/>
            <person name="Dassouli A."/>
            <person name="Garg A."/>
            <person name="Pachikara N."/>
            <person name="Randazzo S."/>
            <person name="Depoix D."/>
            <person name="Carcy B."/>
            <person name="Delbecq S."/>
            <person name="Frutos R."/>
            <person name="Silva J.C."/>
            <person name="Sutton R."/>
            <person name="Krause P.J."/>
            <person name="Mamoun C.B."/>
        </authorList>
    </citation>
    <scope>NUCLEOTIDE SEQUENCE [LARGE SCALE GENOMIC DNA]</scope>
    <source>
        <strain evidence="13 14">RI</strain>
    </source>
</reference>
<dbReference type="RefSeq" id="XP_021338490.1">
    <property type="nucleotide sequence ID" value="XM_021481907.1"/>
</dbReference>
<dbReference type="Pfam" id="PF04408">
    <property type="entry name" value="WHD_HA2"/>
    <property type="match status" value="1"/>
</dbReference>
<dbReference type="SUPFAM" id="SSF52540">
    <property type="entry name" value="P-loop containing nucleoside triphosphate hydrolases"/>
    <property type="match status" value="1"/>
</dbReference>
<dbReference type="AlphaFoldDB" id="A0A1R4ABE6"/>
<evidence type="ECO:0000256" key="3">
    <source>
        <dbReference type="ARBA" id="ARBA00022664"/>
    </source>
</evidence>
<organism evidence="13 14">
    <name type="scientific">Babesia microti (strain RI)</name>
    <dbReference type="NCBI Taxonomy" id="1133968"/>
    <lineage>
        <taxon>Eukaryota</taxon>
        <taxon>Sar</taxon>
        <taxon>Alveolata</taxon>
        <taxon>Apicomplexa</taxon>
        <taxon>Aconoidasida</taxon>
        <taxon>Piroplasmida</taxon>
        <taxon>Babesiidae</taxon>
        <taxon>Babesia</taxon>
    </lineage>
</organism>
<dbReference type="GeneID" id="24424871"/>
<keyword evidence="8" id="KW-0508">mRNA splicing</keyword>
<dbReference type="FunFam" id="1.20.120.1080:FF:000001">
    <property type="entry name" value="Pre-mRNA-splicing factor ATP-dependent RNA helicase"/>
    <property type="match status" value="1"/>
</dbReference>
<evidence type="ECO:0000256" key="2">
    <source>
        <dbReference type="ARBA" id="ARBA00012552"/>
    </source>
</evidence>
<dbReference type="GO" id="GO:0003724">
    <property type="term" value="F:RNA helicase activity"/>
    <property type="evidence" value="ECO:0007669"/>
    <property type="project" value="UniProtKB-EC"/>
</dbReference>
<dbReference type="InterPro" id="IPR027417">
    <property type="entry name" value="P-loop_NTPase"/>
</dbReference>
<dbReference type="EMBL" id="LN871598">
    <property type="protein sequence ID" value="SJK86318.1"/>
    <property type="molecule type" value="Genomic_DNA"/>
</dbReference>
<evidence type="ECO:0000259" key="12">
    <source>
        <dbReference type="PROSITE" id="PS51194"/>
    </source>
</evidence>
<name>A0A1R4ABE6_BABMR</name>
<dbReference type="InterPro" id="IPR007502">
    <property type="entry name" value="Helicase-assoc_dom"/>
</dbReference>
<dbReference type="PANTHER" id="PTHR18934:SF83">
    <property type="entry name" value="PRE-MRNA-SPLICING FACTOR ATP-DEPENDENT RNA HELICASE DHX16"/>
    <property type="match status" value="1"/>
</dbReference>
<dbReference type="KEGG" id="bmic:BMR1_03g01185"/>
<keyword evidence="4" id="KW-0547">Nucleotide-binding</keyword>
<evidence type="ECO:0000256" key="10">
    <source>
        <dbReference type="ARBA" id="ARBA00047984"/>
    </source>
</evidence>
<gene>
    <name evidence="13" type="ORF">BMR1_03g01185</name>
</gene>
<dbReference type="GO" id="GO:0006397">
    <property type="term" value="P:mRNA processing"/>
    <property type="evidence" value="ECO:0007669"/>
    <property type="project" value="UniProtKB-KW"/>
</dbReference>
<dbReference type="Proteomes" id="UP000002899">
    <property type="component" value="Chromosome III"/>
</dbReference>
<sequence length="874" mass="99604">MSDADYALEAAKGRNEKLKSNSKYLERLRIEARRNYLSKREEERLQLAERLLAEKEFVYSAYAGKRGKEVIELEKRTIELAKEAAEARNRLESQLEYHLPDSYDDNVSAKLALINKRAIDRSSKTTQDNEFLSWESSKIANVKKSLRTPSGKKALFDLVPNEDGIEFIKSEIHGEMKFDTNAPAASTIEIKKTFDEEDYDTDDSDAPETFAEKVLWKKTKQERLQHQKLTEERTKLPVFSYRQELLEAVRKYPIVIVVGETGSGKTTQIPQYLYEVGYGKAGRIACTQPRRVAAMAVASRVAKEQNVKLGTRVGYTIRFEDCTSKETVIKYMTDGMLLREMMSEPDLSSYSCLMIDEAHERTIHTDIIFGLAKDLSRYRQNFRLIVSSATLEAEKFAAYFDGAPIFNVPGRRYPVQIYYTKAPEANYLTASVVTALQIHLTQPLGDILIFLPGQLEIEQVQEELEARIRGFQKEIKELIVLPIYATLPSELQAKIFEPTPPNARKVILATNIAETSITLDNIVYVVDPGFCKQNSYSPKTGMESLITVPCSKASANQRAGRAGRVRAGHCFRLYTKFSYEKEMDDTNLPEIQRCNLSHTVLMLKSLGIDDLINFDFMDPPSPDTLIKSLELIYALGALNSSGELTRLGRRMSELPIDPMFSKMIIGADKYECVDECITICAMLSVGNSIFYRPKEKAMHADNARKNFFKPGGDHLVLLNVYKQWEETEFNASWCFENYVQQKSMRRAKDVREQLLDMIEKVQLKISSSPTNYDGIKKAVTGGFFPNAARKVSPDPKSSYKTLKHPHTVEIHPQSSLFGQESKFVIYTELVLTTKEYMRNVIEIQQDWLVELAPHYYKESDSCFKVMSNKGRPRS</sequence>
<feature type="domain" description="Helicase C-terminal" evidence="12">
    <location>
        <begin position="432"/>
        <end position="607"/>
    </location>
</feature>
<accession>A0A1R4ABE6</accession>
<evidence type="ECO:0000256" key="6">
    <source>
        <dbReference type="ARBA" id="ARBA00022806"/>
    </source>
</evidence>
<dbReference type="GO" id="GO:0071006">
    <property type="term" value="C:U2-type catalytic step 1 spliceosome"/>
    <property type="evidence" value="ECO:0007669"/>
    <property type="project" value="UniProtKB-ARBA"/>
</dbReference>
<dbReference type="GO" id="GO:0071013">
    <property type="term" value="C:catalytic step 2 spliceosome"/>
    <property type="evidence" value="ECO:0007669"/>
    <property type="project" value="TreeGrafter"/>
</dbReference>
<dbReference type="Pfam" id="PF21010">
    <property type="entry name" value="HA2_C"/>
    <property type="match status" value="1"/>
</dbReference>
<dbReference type="GO" id="GO:0016887">
    <property type="term" value="F:ATP hydrolysis activity"/>
    <property type="evidence" value="ECO:0007669"/>
    <property type="project" value="RHEA"/>
</dbReference>
<dbReference type="FunFam" id="3.40.50.300:FF:000007">
    <property type="entry name" value="Pre-mRNA-splicing factor ATP-dependent RNA helicase"/>
    <property type="match status" value="1"/>
</dbReference>
<dbReference type="EC" id="3.6.4.13" evidence="2"/>
<dbReference type="SMART" id="SM00847">
    <property type="entry name" value="HA2"/>
    <property type="match status" value="1"/>
</dbReference>
<evidence type="ECO:0000313" key="13">
    <source>
        <dbReference type="EMBL" id="SJK86318.1"/>
    </source>
</evidence>
<dbReference type="SMART" id="SM00490">
    <property type="entry name" value="HELICc"/>
    <property type="match status" value="1"/>
</dbReference>
<evidence type="ECO:0000256" key="4">
    <source>
        <dbReference type="ARBA" id="ARBA00022741"/>
    </source>
</evidence>
<keyword evidence="9" id="KW-0539">Nucleus</keyword>
<dbReference type="InterPro" id="IPR048333">
    <property type="entry name" value="HA2_WH"/>
</dbReference>
<dbReference type="CDD" id="cd18791">
    <property type="entry name" value="SF2_C_RHA"/>
    <property type="match status" value="1"/>
</dbReference>
<feature type="domain" description="Helicase ATP-binding" evidence="11">
    <location>
        <begin position="246"/>
        <end position="409"/>
    </location>
</feature>
<reference evidence="13 14" key="3">
    <citation type="journal article" date="2016" name="Sci. Rep.">
        <title>Genome-wide diversity and gene expression profiling of Babesia microti isolates identify polymorphic genes that mediate host-pathogen interactions.</title>
        <authorList>
            <person name="Silva J.C."/>
            <person name="Cornillot E."/>
            <person name="McCracken C."/>
            <person name="Usmani-Brown S."/>
            <person name="Dwivedi A."/>
            <person name="Ifeonu O.O."/>
            <person name="Crabtree J."/>
            <person name="Gotia H.T."/>
            <person name="Virji A.Z."/>
            <person name="Reynes C."/>
            <person name="Colinge J."/>
            <person name="Kumar V."/>
            <person name="Lawres L."/>
            <person name="Pazzi J.E."/>
            <person name="Pablo J.V."/>
            <person name="Hung C."/>
            <person name="Brancato J."/>
            <person name="Kumari P."/>
            <person name="Orvis J."/>
            <person name="Tretina K."/>
            <person name="Chibucos M."/>
            <person name="Ott S."/>
            <person name="Sadzewicz L."/>
            <person name="Sengamalay N."/>
            <person name="Shetty A.C."/>
            <person name="Su Q."/>
            <person name="Tallon L."/>
            <person name="Fraser C.M."/>
            <person name="Frutos R."/>
            <person name="Molina D.M."/>
            <person name="Krause P.J."/>
            <person name="Ben Mamoun C."/>
        </authorList>
    </citation>
    <scope>NUCLEOTIDE SEQUENCE [LARGE SCALE GENOMIC DNA]</scope>
    <source>
        <strain evidence="13 14">RI</strain>
    </source>
</reference>
<dbReference type="FunFam" id="3.40.50.300:FF:000726">
    <property type="entry name" value="Pre-mRNA-splicing factor ATP-dependent RNA helicase"/>
    <property type="match status" value="1"/>
</dbReference>
<keyword evidence="6 13" id="KW-0347">Helicase</keyword>
<dbReference type="PROSITE" id="PS51194">
    <property type="entry name" value="HELICASE_CTER"/>
    <property type="match status" value="1"/>
</dbReference>
<keyword evidence="7" id="KW-0067">ATP-binding</keyword>
<dbReference type="InterPro" id="IPR002464">
    <property type="entry name" value="DNA/RNA_helicase_DEAH_CS"/>
</dbReference>
<keyword evidence="5 13" id="KW-0378">Hydrolase</keyword>
<evidence type="ECO:0000256" key="1">
    <source>
        <dbReference type="ARBA" id="ARBA00004123"/>
    </source>
</evidence>
<dbReference type="PROSITE" id="PS00690">
    <property type="entry name" value="DEAH_ATP_HELICASE"/>
    <property type="match status" value="1"/>
</dbReference>
<dbReference type="VEuPathDB" id="PiroplasmaDB:BMR1_03g01185"/>
<dbReference type="GO" id="GO:0005524">
    <property type="term" value="F:ATP binding"/>
    <property type="evidence" value="ECO:0007669"/>
    <property type="project" value="UniProtKB-KW"/>
</dbReference>
<evidence type="ECO:0000256" key="8">
    <source>
        <dbReference type="ARBA" id="ARBA00023187"/>
    </source>
</evidence>
<dbReference type="InterPro" id="IPR014001">
    <property type="entry name" value="Helicase_ATP-bd"/>
</dbReference>
<dbReference type="Pfam" id="PF07717">
    <property type="entry name" value="OB_NTP_bind"/>
    <property type="match status" value="1"/>
</dbReference>
<dbReference type="PANTHER" id="PTHR18934">
    <property type="entry name" value="ATP-DEPENDENT RNA HELICASE"/>
    <property type="match status" value="1"/>
</dbReference>
<keyword evidence="3" id="KW-0507">mRNA processing</keyword>
<dbReference type="GO" id="GO:0003723">
    <property type="term" value="F:RNA binding"/>
    <property type="evidence" value="ECO:0007669"/>
    <property type="project" value="TreeGrafter"/>
</dbReference>
<evidence type="ECO:0000313" key="14">
    <source>
        <dbReference type="Proteomes" id="UP000002899"/>
    </source>
</evidence>
<dbReference type="PROSITE" id="PS51192">
    <property type="entry name" value="HELICASE_ATP_BIND_1"/>
    <property type="match status" value="1"/>
</dbReference>
<dbReference type="InterPro" id="IPR011545">
    <property type="entry name" value="DEAD/DEAH_box_helicase_dom"/>
</dbReference>
<reference evidence="13 14" key="1">
    <citation type="journal article" date="2012" name="Nucleic Acids Res.">
        <title>Sequencing of the smallest Apicomplexan genome from the human pathogen Babesia microti.</title>
        <authorList>
            <person name="Cornillot E."/>
            <person name="Hadj-Kaddour K."/>
            <person name="Dassouli A."/>
            <person name="Noel B."/>
            <person name="Ranwez V."/>
            <person name="Vacherie B."/>
            <person name="Augagneur Y."/>
            <person name="Bres V."/>
            <person name="Duclos A."/>
            <person name="Randazzo S."/>
            <person name="Carcy B."/>
            <person name="Debierre-Grockiego F."/>
            <person name="Delbecq S."/>
            <person name="Moubri-Menage K."/>
            <person name="Shams-Eldin H."/>
            <person name="Usmani-Brown S."/>
            <person name="Bringaud F."/>
            <person name="Wincker P."/>
            <person name="Vivares C.P."/>
            <person name="Schwarz R.T."/>
            <person name="Schetters T.P."/>
            <person name="Krause P.J."/>
            <person name="Gorenflot A."/>
            <person name="Berry V."/>
            <person name="Barbe V."/>
            <person name="Ben Mamoun C."/>
        </authorList>
    </citation>
    <scope>NUCLEOTIDE SEQUENCE [LARGE SCALE GENOMIC DNA]</scope>
    <source>
        <strain evidence="13 14">RI</strain>
    </source>
</reference>
<dbReference type="SMART" id="SM00487">
    <property type="entry name" value="DEXDc"/>
    <property type="match status" value="1"/>
</dbReference>
<comment type="subcellular location">
    <subcellularLocation>
        <location evidence="1">Nucleus</location>
    </subcellularLocation>
</comment>
<evidence type="ECO:0000256" key="5">
    <source>
        <dbReference type="ARBA" id="ARBA00022801"/>
    </source>
</evidence>
<evidence type="ECO:0000256" key="9">
    <source>
        <dbReference type="ARBA" id="ARBA00023242"/>
    </source>
</evidence>
<dbReference type="GO" id="GO:0008380">
    <property type="term" value="P:RNA splicing"/>
    <property type="evidence" value="ECO:0007669"/>
    <property type="project" value="UniProtKB-KW"/>
</dbReference>
<protein>
    <recommendedName>
        <fullName evidence="2">RNA helicase</fullName>
        <ecNumber evidence="2">3.6.4.13</ecNumber>
    </recommendedName>
</protein>
<dbReference type="InterPro" id="IPR011709">
    <property type="entry name" value="DEAD-box_helicase_OB_fold"/>
</dbReference>
<evidence type="ECO:0000259" key="11">
    <source>
        <dbReference type="PROSITE" id="PS51192"/>
    </source>
</evidence>
<comment type="catalytic activity">
    <reaction evidence="10">
        <text>ATP + H2O = ADP + phosphate + H(+)</text>
        <dbReference type="Rhea" id="RHEA:13065"/>
        <dbReference type="ChEBI" id="CHEBI:15377"/>
        <dbReference type="ChEBI" id="CHEBI:15378"/>
        <dbReference type="ChEBI" id="CHEBI:30616"/>
        <dbReference type="ChEBI" id="CHEBI:43474"/>
        <dbReference type="ChEBI" id="CHEBI:456216"/>
        <dbReference type="EC" id="3.6.4.13"/>
    </reaction>
</comment>
<dbReference type="Gene3D" id="3.40.50.300">
    <property type="entry name" value="P-loop containing nucleotide triphosphate hydrolases"/>
    <property type="match status" value="2"/>
</dbReference>
<proteinExistence type="predicted"/>
<keyword evidence="14" id="KW-1185">Reference proteome</keyword>
<dbReference type="Gene3D" id="1.20.120.1080">
    <property type="match status" value="1"/>
</dbReference>
<dbReference type="OrthoDB" id="10253254at2759"/>
<evidence type="ECO:0000256" key="7">
    <source>
        <dbReference type="ARBA" id="ARBA00022840"/>
    </source>
</evidence>
<dbReference type="Pfam" id="PF00271">
    <property type="entry name" value="Helicase_C"/>
    <property type="match status" value="1"/>
</dbReference>